<comment type="similarity">
    <text evidence="2 5">Belongs to the pseudouridine synthase TruB family. Type 1 subfamily.</text>
</comment>
<dbReference type="GO" id="GO:0031119">
    <property type="term" value="P:tRNA pseudouridine synthesis"/>
    <property type="evidence" value="ECO:0007669"/>
    <property type="project" value="UniProtKB-UniRule"/>
</dbReference>
<keyword evidence="4 5" id="KW-0413">Isomerase</keyword>
<dbReference type="SUPFAM" id="SSF55120">
    <property type="entry name" value="Pseudouridine synthase"/>
    <property type="match status" value="1"/>
</dbReference>
<sequence>MDGILPLWKPRGLTSHDCVARLRRLYGTKKVGHTGTLDPEVEGVLPICIGQATKLVPYLTETKKTYIAEVTLGAATETEDSHGAIIESVPVNQPVGIEKINSVLTEFHGEVKQTPPMYSAVKVQGRKLYEYARQGLTIERPERTIRIFRIELLSNEEAVKNGTQQFQFKVECSKGTYIRTLCTDIGSALGYPAHMSDLVRTQTGSFTRENSYTLEDVEQARALNTHLSLLLPLQAGVEHLDVLYVEENIAAKIYHGQKLKIPSEAPSGDSFRVQLGDKLLAIYQYHPTEHGMIKPLKVFHYD</sequence>
<evidence type="ECO:0000313" key="9">
    <source>
        <dbReference type="Proteomes" id="UP000198694"/>
    </source>
</evidence>
<dbReference type="InterPro" id="IPR032819">
    <property type="entry name" value="TruB_C"/>
</dbReference>
<evidence type="ECO:0000256" key="4">
    <source>
        <dbReference type="ARBA" id="ARBA00023235"/>
    </source>
</evidence>
<feature type="domain" description="Pseudouridine synthase II N-terminal" evidence="6">
    <location>
        <begin position="23"/>
        <end position="178"/>
    </location>
</feature>
<dbReference type="Proteomes" id="UP000198694">
    <property type="component" value="Unassembled WGS sequence"/>
</dbReference>
<feature type="active site" description="Nucleophile" evidence="5">
    <location>
        <position position="38"/>
    </location>
</feature>
<dbReference type="GO" id="GO:0160148">
    <property type="term" value="F:tRNA pseudouridine(55) synthase activity"/>
    <property type="evidence" value="ECO:0007669"/>
    <property type="project" value="UniProtKB-EC"/>
</dbReference>
<dbReference type="InterPro" id="IPR002501">
    <property type="entry name" value="PsdUridine_synth_N"/>
</dbReference>
<keyword evidence="3 5" id="KW-0819">tRNA processing</keyword>
<dbReference type="OrthoDB" id="9802309at2"/>
<dbReference type="GO" id="GO:1990481">
    <property type="term" value="P:mRNA pseudouridine synthesis"/>
    <property type="evidence" value="ECO:0007669"/>
    <property type="project" value="TreeGrafter"/>
</dbReference>
<dbReference type="EC" id="5.4.99.25" evidence="5"/>
<reference evidence="8 9" key="1">
    <citation type="submission" date="2016-10" db="EMBL/GenBank/DDBJ databases">
        <authorList>
            <person name="de Groot N.N."/>
        </authorList>
    </citation>
    <scope>NUCLEOTIDE SEQUENCE [LARGE SCALE GENOMIC DNA]</scope>
    <source>
        <strain evidence="8 9">CGMCC 1.6502</strain>
    </source>
</reference>
<evidence type="ECO:0000259" key="6">
    <source>
        <dbReference type="Pfam" id="PF01509"/>
    </source>
</evidence>
<dbReference type="PANTHER" id="PTHR13767">
    <property type="entry name" value="TRNA-PSEUDOURIDINE SYNTHASE"/>
    <property type="match status" value="1"/>
</dbReference>
<evidence type="ECO:0000256" key="5">
    <source>
        <dbReference type="HAMAP-Rule" id="MF_01080"/>
    </source>
</evidence>
<dbReference type="STRING" id="407036.SAMN05216243_0469"/>
<proteinExistence type="inferred from homology"/>
<dbReference type="AlphaFoldDB" id="A0A1G8VZY1"/>
<evidence type="ECO:0000256" key="2">
    <source>
        <dbReference type="ARBA" id="ARBA00005642"/>
    </source>
</evidence>
<dbReference type="Pfam" id="PF01509">
    <property type="entry name" value="TruB_N"/>
    <property type="match status" value="1"/>
</dbReference>
<organism evidence="8 9">
    <name type="scientific">Sediminibacillus albus</name>
    <dbReference type="NCBI Taxonomy" id="407036"/>
    <lineage>
        <taxon>Bacteria</taxon>
        <taxon>Bacillati</taxon>
        <taxon>Bacillota</taxon>
        <taxon>Bacilli</taxon>
        <taxon>Bacillales</taxon>
        <taxon>Bacillaceae</taxon>
        <taxon>Sediminibacillus</taxon>
    </lineage>
</organism>
<dbReference type="RefSeq" id="WP_093210660.1">
    <property type="nucleotide sequence ID" value="NZ_FNFL01000001.1"/>
</dbReference>
<dbReference type="FunFam" id="3.30.2350.10:FF:000011">
    <property type="entry name" value="tRNA pseudouridine synthase B"/>
    <property type="match status" value="1"/>
</dbReference>
<dbReference type="Pfam" id="PF16198">
    <property type="entry name" value="TruB_C_2"/>
    <property type="match status" value="1"/>
</dbReference>
<dbReference type="InterPro" id="IPR014780">
    <property type="entry name" value="tRNA_psdUridine_synth_TruB"/>
</dbReference>
<dbReference type="InterPro" id="IPR020103">
    <property type="entry name" value="PsdUridine_synth_cat_dom_sf"/>
</dbReference>
<dbReference type="Gene3D" id="3.30.2350.10">
    <property type="entry name" value="Pseudouridine synthase"/>
    <property type="match status" value="1"/>
</dbReference>
<gene>
    <name evidence="5" type="primary">truB</name>
    <name evidence="8" type="ORF">SAMN05216243_0469</name>
</gene>
<keyword evidence="9" id="KW-1185">Reference proteome</keyword>
<dbReference type="NCBIfam" id="TIGR00431">
    <property type="entry name" value="TruB"/>
    <property type="match status" value="1"/>
</dbReference>
<comment type="catalytic activity">
    <reaction evidence="1 5">
        <text>uridine(55) in tRNA = pseudouridine(55) in tRNA</text>
        <dbReference type="Rhea" id="RHEA:42532"/>
        <dbReference type="Rhea" id="RHEA-COMP:10101"/>
        <dbReference type="Rhea" id="RHEA-COMP:10102"/>
        <dbReference type="ChEBI" id="CHEBI:65314"/>
        <dbReference type="ChEBI" id="CHEBI:65315"/>
        <dbReference type="EC" id="5.4.99.25"/>
    </reaction>
</comment>
<evidence type="ECO:0000259" key="7">
    <source>
        <dbReference type="Pfam" id="PF16198"/>
    </source>
</evidence>
<evidence type="ECO:0000256" key="3">
    <source>
        <dbReference type="ARBA" id="ARBA00022694"/>
    </source>
</evidence>
<evidence type="ECO:0000256" key="1">
    <source>
        <dbReference type="ARBA" id="ARBA00000385"/>
    </source>
</evidence>
<dbReference type="PANTHER" id="PTHR13767:SF2">
    <property type="entry name" value="PSEUDOURIDYLATE SYNTHASE TRUB1"/>
    <property type="match status" value="1"/>
</dbReference>
<comment type="function">
    <text evidence="5">Responsible for synthesis of pseudouridine from uracil-55 in the psi GC loop of transfer RNAs.</text>
</comment>
<feature type="domain" description="tRNA pseudouridylate synthase B C-terminal" evidence="7">
    <location>
        <begin position="179"/>
        <end position="223"/>
    </location>
</feature>
<protein>
    <recommendedName>
        <fullName evidence="5">tRNA pseudouridine synthase B</fullName>
        <ecNumber evidence="5">5.4.99.25</ecNumber>
    </recommendedName>
    <alternativeName>
        <fullName evidence="5">tRNA pseudouridine(55) synthase</fullName>
        <shortName evidence="5">Psi55 synthase</shortName>
    </alternativeName>
    <alternativeName>
        <fullName evidence="5">tRNA pseudouridylate synthase</fullName>
    </alternativeName>
    <alternativeName>
        <fullName evidence="5">tRNA-uridine isomerase</fullName>
    </alternativeName>
</protein>
<dbReference type="EMBL" id="FNFL01000001">
    <property type="protein sequence ID" value="SDJ71549.1"/>
    <property type="molecule type" value="Genomic_DNA"/>
</dbReference>
<dbReference type="HAMAP" id="MF_01080">
    <property type="entry name" value="TruB_bact"/>
    <property type="match status" value="1"/>
</dbReference>
<accession>A0A1G8VZY1</accession>
<evidence type="ECO:0000313" key="8">
    <source>
        <dbReference type="EMBL" id="SDJ71549.1"/>
    </source>
</evidence>
<name>A0A1G8VZY1_9BACI</name>
<dbReference type="CDD" id="cd02573">
    <property type="entry name" value="PseudoU_synth_EcTruB"/>
    <property type="match status" value="1"/>
</dbReference>
<dbReference type="GO" id="GO:0003723">
    <property type="term" value="F:RNA binding"/>
    <property type="evidence" value="ECO:0007669"/>
    <property type="project" value="InterPro"/>
</dbReference>